<gene>
    <name evidence="1" type="ORF">CHR90_04390</name>
</gene>
<evidence type="ECO:0000313" key="2">
    <source>
        <dbReference type="Proteomes" id="UP000216361"/>
    </source>
</evidence>
<dbReference type="Proteomes" id="UP000216361">
    <property type="component" value="Unassembled WGS sequence"/>
</dbReference>
<dbReference type="OrthoDB" id="9801102at2"/>
<dbReference type="SUPFAM" id="SSF143011">
    <property type="entry name" value="RelE-like"/>
    <property type="match status" value="1"/>
</dbReference>
<proteinExistence type="predicted"/>
<dbReference type="RefSeq" id="WP_094407766.1">
    <property type="nucleotide sequence ID" value="NZ_BMJZ01000009.1"/>
</dbReference>
<organism evidence="1 2">
    <name type="scientific">Elstera cyanobacteriorum</name>
    <dbReference type="NCBI Taxonomy" id="2022747"/>
    <lineage>
        <taxon>Bacteria</taxon>
        <taxon>Pseudomonadati</taxon>
        <taxon>Pseudomonadota</taxon>
        <taxon>Alphaproteobacteria</taxon>
        <taxon>Rhodospirillales</taxon>
        <taxon>Rhodospirillaceae</taxon>
        <taxon>Elstera</taxon>
    </lineage>
</organism>
<dbReference type="Gene3D" id="3.30.2310.20">
    <property type="entry name" value="RelE-like"/>
    <property type="match status" value="1"/>
</dbReference>
<protein>
    <submittedName>
        <fullName evidence="1">Plasmid maintenance system killer protein</fullName>
    </submittedName>
</protein>
<dbReference type="InterPro" id="IPR007711">
    <property type="entry name" value="HigB-1"/>
</dbReference>
<reference evidence="1 2" key="1">
    <citation type="submission" date="2017-07" db="EMBL/GenBank/DDBJ databases">
        <title>Elstera cyanobacteriorum sp. nov., a novel bacterium isolated from cyanobacterial aggregates in a eutrophic lake.</title>
        <authorList>
            <person name="Cai H."/>
        </authorList>
    </citation>
    <scope>NUCLEOTIDE SEQUENCE [LARGE SCALE GENOMIC DNA]</scope>
    <source>
        <strain evidence="1 2">TH019</strain>
    </source>
</reference>
<keyword evidence="2" id="KW-1185">Reference proteome</keyword>
<dbReference type="PANTHER" id="PTHR40266">
    <property type="entry name" value="TOXIN HIGB-1"/>
    <property type="match status" value="1"/>
</dbReference>
<dbReference type="PANTHER" id="PTHR40266:SF2">
    <property type="entry name" value="TOXIN HIGB-1"/>
    <property type="match status" value="1"/>
</dbReference>
<evidence type="ECO:0000313" key="1">
    <source>
        <dbReference type="EMBL" id="OYQ20614.1"/>
    </source>
</evidence>
<accession>A0A255XW63</accession>
<comment type="caution">
    <text evidence="1">The sequence shown here is derived from an EMBL/GenBank/DDBJ whole genome shotgun (WGS) entry which is preliminary data.</text>
</comment>
<dbReference type="AlphaFoldDB" id="A0A255XW63"/>
<dbReference type="EMBL" id="NOXS01000027">
    <property type="protein sequence ID" value="OYQ20614.1"/>
    <property type="molecule type" value="Genomic_DNA"/>
</dbReference>
<dbReference type="Pfam" id="PF05015">
    <property type="entry name" value="HigB-like_toxin"/>
    <property type="match status" value="1"/>
</dbReference>
<sequence>MIKTAADKRTARFLAGERVAEFQAFERQAQRRLALLHEASCLADLMEFPSNRFEALQGDRKGQFSIRINVQWRICFIFSEGDAYDVEIVDYH</sequence>
<name>A0A255XW63_9PROT</name>
<dbReference type="InterPro" id="IPR035093">
    <property type="entry name" value="RelE/ParE_toxin_dom_sf"/>
</dbReference>